<proteinExistence type="predicted"/>
<evidence type="ECO:0000313" key="11">
    <source>
        <dbReference type="EMBL" id="ADP82286.1"/>
    </source>
</evidence>
<keyword evidence="8" id="KW-0902">Two-component regulatory system</keyword>
<keyword evidence="9" id="KW-0472">Membrane</keyword>
<feature type="transmembrane region" description="Helical" evidence="9">
    <location>
        <begin position="65"/>
        <end position="81"/>
    </location>
</feature>
<dbReference type="Pfam" id="PF07730">
    <property type="entry name" value="HisKA_3"/>
    <property type="match status" value="1"/>
</dbReference>
<dbReference type="InterPro" id="IPR050482">
    <property type="entry name" value="Sensor_HK_TwoCompSys"/>
</dbReference>
<name>E3JBX6_PSEI1</name>
<keyword evidence="12" id="KW-1185">Reference proteome</keyword>
<dbReference type="InterPro" id="IPR036890">
    <property type="entry name" value="HATPase_C_sf"/>
</dbReference>
<dbReference type="Gene3D" id="1.20.5.1930">
    <property type="match status" value="1"/>
</dbReference>
<dbReference type="CDD" id="cd16917">
    <property type="entry name" value="HATPase_UhpB-NarQ-NarX-like"/>
    <property type="match status" value="1"/>
</dbReference>
<dbReference type="HOGENOM" id="CLU_000445_20_7_11"/>
<dbReference type="Proteomes" id="UP000002484">
    <property type="component" value="Chromosome"/>
</dbReference>
<dbReference type="GO" id="GO:0000155">
    <property type="term" value="F:phosphorelay sensor kinase activity"/>
    <property type="evidence" value="ECO:0007669"/>
    <property type="project" value="InterPro"/>
</dbReference>
<dbReference type="RefSeq" id="WP_013425404.1">
    <property type="nucleotide sequence ID" value="NC_014666.1"/>
</dbReference>
<dbReference type="GO" id="GO:0046983">
    <property type="term" value="F:protein dimerization activity"/>
    <property type="evidence" value="ECO:0007669"/>
    <property type="project" value="InterPro"/>
</dbReference>
<keyword evidence="4" id="KW-0808">Transferase</keyword>
<dbReference type="eggNOG" id="COG4585">
    <property type="taxonomic scope" value="Bacteria"/>
</dbReference>
<keyword evidence="9" id="KW-1133">Transmembrane helix</keyword>
<keyword evidence="9" id="KW-0812">Transmembrane</keyword>
<feature type="transmembrane region" description="Helical" evidence="9">
    <location>
        <begin position="110"/>
        <end position="129"/>
    </location>
</feature>
<dbReference type="Gene3D" id="3.30.565.10">
    <property type="entry name" value="Histidine kinase-like ATPase, C-terminal domain"/>
    <property type="match status" value="1"/>
</dbReference>
<evidence type="ECO:0000256" key="1">
    <source>
        <dbReference type="ARBA" id="ARBA00000085"/>
    </source>
</evidence>
<dbReference type="InParanoid" id="E3JBX6"/>
<feature type="transmembrane region" description="Helical" evidence="9">
    <location>
        <begin position="135"/>
        <end position="153"/>
    </location>
</feature>
<dbReference type="PANTHER" id="PTHR24421">
    <property type="entry name" value="NITRATE/NITRITE SENSOR PROTEIN NARX-RELATED"/>
    <property type="match status" value="1"/>
</dbReference>
<dbReference type="SUPFAM" id="SSF55874">
    <property type="entry name" value="ATPase domain of HSP90 chaperone/DNA topoisomerase II/histidine kinase"/>
    <property type="match status" value="1"/>
</dbReference>
<evidence type="ECO:0000259" key="10">
    <source>
        <dbReference type="Pfam" id="PF07730"/>
    </source>
</evidence>
<keyword evidence="5" id="KW-0547">Nucleotide-binding</keyword>
<feature type="domain" description="Signal transduction histidine kinase subgroup 3 dimerisation and phosphoacceptor" evidence="10">
    <location>
        <begin position="178"/>
        <end position="243"/>
    </location>
</feature>
<protein>
    <recommendedName>
        <fullName evidence="2">histidine kinase</fullName>
        <ecNumber evidence="2">2.7.13.3</ecNumber>
    </recommendedName>
</protein>
<keyword evidence="7" id="KW-0067">ATP-binding</keyword>
<evidence type="ECO:0000256" key="2">
    <source>
        <dbReference type="ARBA" id="ARBA00012438"/>
    </source>
</evidence>
<evidence type="ECO:0000256" key="6">
    <source>
        <dbReference type="ARBA" id="ARBA00022777"/>
    </source>
</evidence>
<comment type="catalytic activity">
    <reaction evidence="1">
        <text>ATP + protein L-histidine = ADP + protein N-phospho-L-histidine.</text>
        <dbReference type="EC" id="2.7.13.3"/>
    </reaction>
</comment>
<dbReference type="AlphaFoldDB" id="E3JBX6"/>
<dbReference type="InterPro" id="IPR011712">
    <property type="entry name" value="Sig_transdc_His_kin_sub3_dim/P"/>
</dbReference>
<evidence type="ECO:0000256" key="9">
    <source>
        <dbReference type="SAM" id="Phobius"/>
    </source>
</evidence>
<dbReference type="GO" id="GO:0005524">
    <property type="term" value="F:ATP binding"/>
    <property type="evidence" value="ECO:0007669"/>
    <property type="project" value="UniProtKB-KW"/>
</dbReference>
<reference evidence="11 12" key="1">
    <citation type="submission" date="2010-10" db="EMBL/GenBank/DDBJ databases">
        <title>Complete sequence of Frankia sp. EuI1c.</title>
        <authorList>
            <consortium name="US DOE Joint Genome Institute"/>
            <person name="Lucas S."/>
            <person name="Copeland A."/>
            <person name="Lapidus A."/>
            <person name="Cheng J.-F."/>
            <person name="Bruce D."/>
            <person name="Goodwin L."/>
            <person name="Pitluck S."/>
            <person name="Chertkov O."/>
            <person name="Detter J.C."/>
            <person name="Han C."/>
            <person name="Tapia R."/>
            <person name="Land M."/>
            <person name="Hauser L."/>
            <person name="Jeffries C."/>
            <person name="Kyrpides N."/>
            <person name="Ivanova N."/>
            <person name="Mikhailova N."/>
            <person name="Beauchemin N."/>
            <person name="Sen A."/>
            <person name="Sur S.A."/>
            <person name="Gtari M."/>
            <person name="Wall L."/>
            <person name="Tisa L."/>
            <person name="Woyke T."/>
        </authorList>
    </citation>
    <scope>NUCLEOTIDE SEQUENCE [LARGE SCALE GENOMIC DNA]</scope>
    <source>
        <strain evidence="12">DSM 45817 / CECT 9037 / EuI1c</strain>
    </source>
</reference>
<evidence type="ECO:0000256" key="3">
    <source>
        <dbReference type="ARBA" id="ARBA00022553"/>
    </source>
</evidence>
<organism evidence="11 12">
    <name type="scientific">Pseudofrankia inefficax (strain DSM 45817 / CECT 9037 / DDB 130130 / EuI1c)</name>
    <name type="common">Frankia inefficax</name>
    <dbReference type="NCBI Taxonomy" id="298654"/>
    <lineage>
        <taxon>Bacteria</taxon>
        <taxon>Bacillati</taxon>
        <taxon>Actinomycetota</taxon>
        <taxon>Actinomycetes</taxon>
        <taxon>Frankiales</taxon>
        <taxon>Frankiaceae</taxon>
        <taxon>Pseudofrankia</taxon>
    </lineage>
</organism>
<dbReference type="EMBL" id="CP002299">
    <property type="protein sequence ID" value="ADP82286.1"/>
    <property type="molecule type" value="Genomic_DNA"/>
</dbReference>
<sequence>MGERRHADPAEPLSRDVLRRWVPVAALVLAVVAAVADPAGWVRPVALALPVAVFAGWARLPRLPLAVLAAGVVVPVALVQLTGRLEPAMFLVSLLAVVVGRWVRPAWRAGLVCGLAVLCPVVVVLLQPAGNHLNWAIWMVGIAFPGLIGRAMYRQDQLSGQLEFARRQLARQAQAEQRRQIARDVHDLVGHGLTAVLLQVAGARHVLRRDLDAADEALRAAEEVGRRSMAELRGTVSLLRGPGDDEATGALPDFSRLADLVDAVRADGLAVDYRASGDLAGVPAAVGVALYRIAQEALRNAARHAPEADTRVAVTVTAGAVDLVVDSVGVQARPADADRPHFGILGMRERAALIGAELEAGATRPGWRVRCRVPVGAA</sequence>
<dbReference type="STRING" id="298654.FraEuI1c_4287"/>
<dbReference type="GO" id="GO:0016020">
    <property type="term" value="C:membrane"/>
    <property type="evidence" value="ECO:0007669"/>
    <property type="project" value="InterPro"/>
</dbReference>
<evidence type="ECO:0000313" key="12">
    <source>
        <dbReference type="Proteomes" id="UP000002484"/>
    </source>
</evidence>
<evidence type="ECO:0000256" key="5">
    <source>
        <dbReference type="ARBA" id="ARBA00022741"/>
    </source>
</evidence>
<dbReference type="EC" id="2.7.13.3" evidence="2"/>
<gene>
    <name evidence="11" type="ordered locus">FraEuI1c_4287</name>
</gene>
<keyword evidence="3" id="KW-0597">Phosphoprotein</keyword>
<keyword evidence="6 11" id="KW-0418">Kinase</keyword>
<evidence type="ECO:0000256" key="8">
    <source>
        <dbReference type="ARBA" id="ARBA00023012"/>
    </source>
</evidence>
<dbReference type="KEGG" id="fri:FraEuI1c_4287"/>
<accession>E3JBX6</accession>
<feature type="transmembrane region" description="Helical" evidence="9">
    <location>
        <begin position="21"/>
        <end position="36"/>
    </location>
</feature>
<evidence type="ECO:0000256" key="7">
    <source>
        <dbReference type="ARBA" id="ARBA00022840"/>
    </source>
</evidence>
<evidence type="ECO:0000256" key="4">
    <source>
        <dbReference type="ARBA" id="ARBA00022679"/>
    </source>
</evidence>
<dbReference type="PANTHER" id="PTHR24421:SF10">
    <property type="entry name" value="NITRATE_NITRITE SENSOR PROTEIN NARQ"/>
    <property type="match status" value="1"/>
</dbReference>